<reference evidence="2 3" key="1">
    <citation type="journal article" date="2013" name="Nat. Commun.">
        <title>The evolution and pathogenic mechanisms of the rice sheath blight pathogen.</title>
        <authorList>
            <person name="Zheng A."/>
            <person name="Lin R."/>
            <person name="Xu L."/>
            <person name="Qin P."/>
            <person name="Tang C."/>
            <person name="Ai P."/>
            <person name="Zhang D."/>
            <person name="Liu Y."/>
            <person name="Sun Z."/>
            <person name="Feng H."/>
            <person name="Wang Y."/>
            <person name="Chen Y."/>
            <person name="Liang X."/>
            <person name="Fu R."/>
            <person name="Li Q."/>
            <person name="Zhang J."/>
            <person name="Yu X."/>
            <person name="Xie Z."/>
            <person name="Ding L."/>
            <person name="Guan P."/>
            <person name="Tang J."/>
            <person name="Liang Y."/>
            <person name="Wang S."/>
            <person name="Deng Q."/>
            <person name="Li S."/>
            <person name="Zhu J."/>
            <person name="Wang L."/>
            <person name="Liu H."/>
            <person name="Li P."/>
        </authorList>
    </citation>
    <scope>NUCLEOTIDE SEQUENCE [LARGE SCALE GENOMIC DNA]</scope>
    <source>
        <strain evidence="3">AG-1 IA</strain>
    </source>
</reference>
<sequence>MLSNILKVKLSADNAFPEYYKIHIHRTNGTFLFGIRRSRSPQGGLSLESAENDEIVTQPGK</sequence>
<protein>
    <submittedName>
        <fullName evidence="2">Uncharacterized protein</fullName>
    </submittedName>
</protein>
<keyword evidence="3" id="KW-1185">Reference proteome</keyword>
<accession>L8WV49</accession>
<evidence type="ECO:0000313" key="3">
    <source>
        <dbReference type="Proteomes" id="UP000011668"/>
    </source>
</evidence>
<feature type="region of interest" description="Disordered" evidence="1">
    <location>
        <begin position="40"/>
        <end position="61"/>
    </location>
</feature>
<evidence type="ECO:0000313" key="2">
    <source>
        <dbReference type="EMBL" id="ELU41860.1"/>
    </source>
</evidence>
<comment type="caution">
    <text evidence="2">The sequence shown here is derived from an EMBL/GenBank/DDBJ whole genome shotgun (WGS) entry which is preliminary data.</text>
</comment>
<dbReference type="Proteomes" id="UP000011668">
    <property type="component" value="Unassembled WGS sequence"/>
</dbReference>
<dbReference type="HOGENOM" id="CLU_2924306_0_0_1"/>
<dbReference type="AlphaFoldDB" id="L8WV49"/>
<organism evidence="2 3">
    <name type="scientific">Thanatephorus cucumeris (strain AG1-IA)</name>
    <name type="common">Rice sheath blight fungus</name>
    <name type="synonym">Rhizoctonia solani</name>
    <dbReference type="NCBI Taxonomy" id="983506"/>
    <lineage>
        <taxon>Eukaryota</taxon>
        <taxon>Fungi</taxon>
        <taxon>Dikarya</taxon>
        <taxon>Basidiomycota</taxon>
        <taxon>Agaricomycotina</taxon>
        <taxon>Agaricomycetes</taxon>
        <taxon>Cantharellales</taxon>
        <taxon>Ceratobasidiaceae</taxon>
        <taxon>Rhizoctonia</taxon>
        <taxon>Rhizoctonia solani AG-1</taxon>
    </lineage>
</organism>
<gene>
    <name evidence="2" type="ORF">AG1IA_04111</name>
</gene>
<proteinExistence type="predicted"/>
<dbReference type="EMBL" id="AFRT01000981">
    <property type="protein sequence ID" value="ELU41860.1"/>
    <property type="molecule type" value="Genomic_DNA"/>
</dbReference>
<name>L8WV49_THACA</name>
<evidence type="ECO:0000256" key="1">
    <source>
        <dbReference type="SAM" id="MobiDB-lite"/>
    </source>
</evidence>